<keyword evidence="3" id="KW-1185">Reference proteome</keyword>
<dbReference type="Gene3D" id="1.25.40.10">
    <property type="entry name" value="Tetratricopeptide repeat domain"/>
    <property type="match status" value="2"/>
</dbReference>
<feature type="transmembrane region" description="Helical" evidence="1">
    <location>
        <begin position="20"/>
        <end position="39"/>
    </location>
</feature>
<feature type="transmembrane region" description="Helical" evidence="1">
    <location>
        <begin position="86"/>
        <end position="103"/>
    </location>
</feature>
<keyword evidence="1" id="KW-0812">Transmembrane</keyword>
<keyword evidence="1" id="KW-1133">Transmembrane helix</keyword>
<organism evidence="2 3">
    <name type="scientific">Noviluteimonas caseinilytica</name>
    <dbReference type="NCBI Taxonomy" id="2675101"/>
    <lineage>
        <taxon>Bacteria</taxon>
        <taxon>Pseudomonadati</taxon>
        <taxon>Pseudomonadota</taxon>
        <taxon>Gammaproteobacteria</taxon>
        <taxon>Lysobacterales</taxon>
        <taxon>Lysobacteraceae</taxon>
        <taxon>Noviluteimonas</taxon>
    </lineage>
</organism>
<evidence type="ECO:0008006" key="4">
    <source>
        <dbReference type="Google" id="ProtNLM"/>
    </source>
</evidence>
<evidence type="ECO:0000313" key="3">
    <source>
        <dbReference type="Proteomes" id="UP000681317"/>
    </source>
</evidence>
<dbReference type="InterPro" id="IPR011990">
    <property type="entry name" value="TPR-like_helical_dom_sf"/>
</dbReference>
<keyword evidence="1" id="KW-0472">Membrane</keyword>
<evidence type="ECO:0000313" key="2">
    <source>
        <dbReference type="EMBL" id="BCT92470.1"/>
    </source>
</evidence>
<dbReference type="InterPro" id="IPR052384">
    <property type="entry name" value="TMTC_O-mannosyltransferase"/>
</dbReference>
<feature type="transmembrane region" description="Helical" evidence="1">
    <location>
        <begin position="45"/>
        <end position="66"/>
    </location>
</feature>
<protein>
    <recommendedName>
        <fullName evidence="4">Tetratricopeptide repeat protein</fullName>
    </recommendedName>
</protein>
<proteinExistence type="predicted"/>
<dbReference type="RefSeq" id="WP_213437273.1">
    <property type="nucleotide sequence ID" value="NZ_AP024545.1"/>
</dbReference>
<dbReference type="PANTHER" id="PTHR44216">
    <property type="entry name" value="PROTEIN O-MANNOSYL-TRANSFERASE TMTC2"/>
    <property type="match status" value="1"/>
</dbReference>
<gene>
    <name evidence="2" type="ORF">LYSCAS_14940</name>
</gene>
<sequence length="604" mass="66272">MSGNLFAELKRRKVIKVGAVYLVSAWVAVQAASIVLPAFDAPPWALRVFILMALLGFPIALVLTWVLDLTPEGMRLDASPVGNKRVIAVALGLAALAVGWYFVGQPSVRPGQAVVDAKPAPIVDDKSIAVLAFTDLSPKHDQEYFSDGMSEEILNALAQIRDLRVAGRTSSFSYKGRNVDLRTIGQALGVAHVLEGSVRTQGNRVRITAQLVRSKDGMHLWSKQFDGDLSDVFKLQDQIAHAIADALQVTLIGEQKSQLVAESTTSPEAYQLYLRATDVMNKRDYAHAKEAIAWLEQAIALDPKFARAHARLALAQMTVNVRDPDRGRQAEQHARAAMAMDPTLAEPVYALGLELWRMERRFTEARTYLDRAVQMQPQDASAHMYLGQWFIVTGYTKQGIAELDRAIAIDPMLPNAVNWRASQSMYAGDLDKAEMLFTQSDALGLSFAKAGLGEVMRARGDVAAARQLVAATWKQNPTPCGTAGPVDFDTLLAGTIGGDANAQARALKIIDDCLATKPDVVPAWAVVSLMRLHQYSRALALFGGRVSQDDAGIVFRIWSPEDAPMRQLPEFPELARNIGWVDAWERFGPPDACTRVAVRDYRCR</sequence>
<evidence type="ECO:0000256" key="1">
    <source>
        <dbReference type="SAM" id="Phobius"/>
    </source>
</evidence>
<dbReference type="EMBL" id="AP024545">
    <property type="protein sequence ID" value="BCT92470.1"/>
    <property type="molecule type" value="Genomic_DNA"/>
</dbReference>
<dbReference type="Proteomes" id="UP000681317">
    <property type="component" value="Chromosome"/>
</dbReference>
<dbReference type="PANTHER" id="PTHR44216:SF3">
    <property type="entry name" value="PROTEIN O-MANNOSYL-TRANSFERASE TMTC2"/>
    <property type="match status" value="1"/>
</dbReference>
<accession>A0ABM7Q5E9</accession>
<dbReference type="SUPFAM" id="SSF48452">
    <property type="entry name" value="TPR-like"/>
    <property type="match status" value="1"/>
</dbReference>
<dbReference type="Gene3D" id="3.40.50.10070">
    <property type="entry name" value="TolB, N-terminal domain"/>
    <property type="match status" value="1"/>
</dbReference>
<reference evidence="2 3" key="1">
    <citation type="submission" date="2021-03" db="EMBL/GenBank/DDBJ databases">
        <title>Complete Genome Sequences of Two Lysobacter Strains Isolated from Sea Water (Lysobacter caseinilyticus) and Soil (Lysobacter helvus) in South Korea.</title>
        <authorList>
            <person name="Watanabe Y."/>
            <person name="Arakawa K."/>
        </authorList>
    </citation>
    <scope>NUCLEOTIDE SEQUENCE [LARGE SCALE GENOMIC DNA]</scope>
    <source>
        <strain evidence="2 3">KVB24</strain>
    </source>
</reference>
<name>A0ABM7Q5E9_9GAMM</name>